<accession>A0A183PUN9</accession>
<reference evidence="1 2" key="1">
    <citation type="submission" date="2018-11" db="EMBL/GenBank/DDBJ databases">
        <authorList>
            <consortium name="Pathogen Informatics"/>
        </authorList>
    </citation>
    <scope>NUCLEOTIDE SEQUENCE [LARGE SCALE GENOMIC DNA]</scope>
    <source>
        <strain>Denwood</strain>
        <strain evidence="2">Zambia</strain>
    </source>
</reference>
<keyword evidence="2" id="KW-1185">Reference proteome</keyword>
<organism evidence="1 2">
    <name type="scientific">Schistosoma mattheei</name>
    <dbReference type="NCBI Taxonomy" id="31246"/>
    <lineage>
        <taxon>Eukaryota</taxon>
        <taxon>Metazoa</taxon>
        <taxon>Spiralia</taxon>
        <taxon>Lophotrochozoa</taxon>
        <taxon>Platyhelminthes</taxon>
        <taxon>Trematoda</taxon>
        <taxon>Digenea</taxon>
        <taxon>Strigeidida</taxon>
        <taxon>Schistosomatoidea</taxon>
        <taxon>Schistosomatidae</taxon>
        <taxon>Schistosoma</taxon>
    </lineage>
</organism>
<protein>
    <submittedName>
        <fullName evidence="1">Uncharacterized protein</fullName>
    </submittedName>
</protein>
<sequence length="49" mass="5853">MKLWKTEPVSRMVCIVLLHMALMTSVYLFMTFAKFRMLLQNSLLIYLQV</sequence>
<proteinExistence type="predicted"/>
<evidence type="ECO:0000313" key="2">
    <source>
        <dbReference type="Proteomes" id="UP000269396"/>
    </source>
</evidence>
<dbReference type="AlphaFoldDB" id="A0A183PUN9"/>
<dbReference type="EMBL" id="UZAL01039819">
    <property type="protein sequence ID" value="VDP76068.1"/>
    <property type="molecule type" value="Genomic_DNA"/>
</dbReference>
<evidence type="ECO:0000313" key="1">
    <source>
        <dbReference type="EMBL" id="VDP76068.1"/>
    </source>
</evidence>
<dbReference type="Proteomes" id="UP000269396">
    <property type="component" value="Unassembled WGS sequence"/>
</dbReference>
<name>A0A183PUN9_9TREM</name>
<gene>
    <name evidence="1" type="ORF">SMTD_LOCUS18075</name>
</gene>